<dbReference type="Pfam" id="PF13975">
    <property type="entry name" value="gag-asp_proteas"/>
    <property type="match status" value="1"/>
</dbReference>
<dbReference type="PROSITE" id="PS00141">
    <property type="entry name" value="ASP_PROTEASE"/>
    <property type="match status" value="1"/>
</dbReference>
<dbReference type="GO" id="GO:0006508">
    <property type="term" value="P:proteolysis"/>
    <property type="evidence" value="ECO:0007669"/>
    <property type="project" value="UniProtKB-KW"/>
</dbReference>
<keyword evidence="3" id="KW-1185">Reference proteome</keyword>
<dbReference type="Gene3D" id="2.40.70.10">
    <property type="entry name" value="Acid Proteases"/>
    <property type="match status" value="1"/>
</dbReference>
<sequence length="243" mass="25680">MSAAGVATRWGWLDALGAFLGGMLLLAWWGEAAAEPKDLRVVLETLAGRAGFTVEGLDRVAPGPPGVIPEGSPAEQVKALLQDYNYLLVHGPSGSLERVVITSRKASAGAPSPQRAYIETTRRGSQHEVQAILVGPNAIGKTVPLLVDTGASLVVLPASMVAELGFAPEQLRDGFGQTANGTVPMRLGQLRLVRVGAVAAEAVEVGFVADSLLGDAMLLGMSFLRRFRMTIDDQRNELILMAR</sequence>
<keyword evidence="2" id="KW-0645">Protease</keyword>
<dbReference type="SUPFAM" id="SSF50630">
    <property type="entry name" value="Acid proteases"/>
    <property type="match status" value="1"/>
</dbReference>
<dbReference type="EMBL" id="OZ026884">
    <property type="protein sequence ID" value="CAL1239168.1"/>
    <property type="molecule type" value="Genomic_DNA"/>
</dbReference>
<dbReference type="InterPro" id="IPR001969">
    <property type="entry name" value="Aspartic_peptidase_AS"/>
</dbReference>
<feature type="transmembrane region" description="Helical" evidence="1">
    <location>
        <begin position="12"/>
        <end position="30"/>
    </location>
</feature>
<dbReference type="CDD" id="cd05483">
    <property type="entry name" value="retropepsin_like_bacteria"/>
    <property type="match status" value="1"/>
</dbReference>
<dbReference type="GO" id="GO:0008233">
    <property type="term" value="F:peptidase activity"/>
    <property type="evidence" value="ECO:0007669"/>
    <property type="project" value="UniProtKB-KW"/>
</dbReference>
<keyword evidence="1" id="KW-0812">Transmembrane</keyword>
<keyword evidence="1" id="KW-1133">Transmembrane helix</keyword>
<keyword evidence="2" id="KW-0378">Hydrolase</keyword>
<keyword evidence="1" id="KW-0472">Membrane</keyword>
<organism evidence="2 3">
    <name type="scientific">Candidatus Methylocalor cossyra</name>
    <dbReference type="NCBI Taxonomy" id="3108543"/>
    <lineage>
        <taxon>Bacteria</taxon>
        <taxon>Pseudomonadati</taxon>
        <taxon>Pseudomonadota</taxon>
        <taxon>Gammaproteobacteria</taxon>
        <taxon>Methylococcales</taxon>
        <taxon>Methylococcaceae</taxon>
        <taxon>Candidatus Methylocalor</taxon>
    </lineage>
</organism>
<dbReference type="Proteomes" id="UP001497493">
    <property type="component" value="Chromosome"/>
</dbReference>
<evidence type="ECO:0000313" key="2">
    <source>
        <dbReference type="EMBL" id="CAL1239168.1"/>
    </source>
</evidence>
<dbReference type="InterPro" id="IPR034122">
    <property type="entry name" value="Retropepsin-like_bacterial"/>
</dbReference>
<protein>
    <submittedName>
        <fullName evidence="2">Aspartyl protease family protein</fullName>
    </submittedName>
</protein>
<gene>
    <name evidence="2" type="ORF">MECH1_V1_0392</name>
</gene>
<accession>A0ABP1C4S3</accession>
<dbReference type="InterPro" id="IPR021109">
    <property type="entry name" value="Peptidase_aspartic_dom_sf"/>
</dbReference>
<reference evidence="2 3" key="1">
    <citation type="submission" date="2024-04" db="EMBL/GenBank/DDBJ databases">
        <authorList>
            <person name="Cremers G."/>
        </authorList>
    </citation>
    <scope>NUCLEOTIDE SEQUENCE [LARGE SCALE GENOMIC DNA]</scope>
    <source>
        <strain evidence="2">MeCH1-AG</strain>
    </source>
</reference>
<evidence type="ECO:0000313" key="3">
    <source>
        <dbReference type="Proteomes" id="UP001497493"/>
    </source>
</evidence>
<evidence type="ECO:0000256" key="1">
    <source>
        <dbReference type="SAM" id="Phobius"/>
    </source>
</evidence>
<proteinExistence type="predicted"/>
<name>A0ABP1C4S3_9GAMM</name>